<evidence type="ECO:0000256" key="3">
    <source>
        <dbReference type="ARBA" id="ARBA00022729"/>
    </source>
</evidence>
<dbReference type="NCBIfam" id="TIGR01451">
    <property type="entry name" value="B_ant_repeat"/>
    <property type="match status" value="2"/>
</dbReference>
<feature type="domain" description="DUF11" evidence="4">
    <location>
        <begin position="480"/>
        <end position="598"/>
    </location>
</feature>
<proteinExistence type="predicted"/>
<reference evidence="6 7" key="1">
    <citation type="journal article" date="2013" name="Mar. Genomics">
        <title>Expression of sulfatases in Rhodopirellula baltica and the diversity of sulfatases in the genus Rhodopirellula.</title>
        <authorList>
            <person name="Wegner C.E."/>
            <person name="Richter-Heitmann T."/>
            <person name="Klindworth A."/>
            <person name="Klockow C."/>
            <person name="Richter M."/>
            <person name="Achstetter T."/>
            <person name="Glockner F.O."/>
            <person name="Harder J."/>
        </authorList>
    </citation>
    <scope>NUCLEOTIDE SEQUENCE [LARGE SCALE GENOMIC DNA]</scope>
    <source>
        <strain evidence="6 7">SM41</strain>
    </source>
</reference>
<evidence type="ECO:0000313" key="6">
    <source>
        <dbReference type="EMBL" id="EMI55570.1"/>
    </source>
</evidence>
<dbReference type="InterPro" id="IPR001434">
    <property type="entry name" value="OmcB-like_DUF11"/>
</dbReference>
<protein>
    <submittedName>
        <fullName evidence="6">Protein containing DUF11</fullName>
    </submittedName>
</protein>
<evidence type="ECO:0000313" key="7">
    <source>
        <dbReference type="Proteomes" id="UP000011885"/>
    </source>
</evidence>
<dbReference type="InterPro" id="IPR033764">
    <property type="entry name" value="Sdr_B"/>
</dbReference>
<dbReference type="InterPro" id="IPR013783">
    <property type="entry name" value="Ig-like_fold"/>
</dbReference>
<feature type="domain" description="DUF11" evidence="4">
    <location>
        <begin position="604"/>
        <end position="722"/>
    </location>
</feature>
<dbReference type="Proteomes" id="UP000011885">
    <property type="component" value="Unassembled WGS sequence"/>
</dbReference>
<dbReference type="InterPro" id="IPR051172">
    <property type="entry name" value="Chlamydia_OmcB"/>
</dbReference>
<keyword evidence="7" id="KW-1185">Reference proteome</keyword>
<feature type="domain" description="SD-repeat containing protein B" evidence="5">
    <location>
        <begin position="900"/>
        <end position="962"/>
    </location>
</feature>
<dbReference type="OrthoDB" id="252653at2"/>
<accession>M5U2A4</accession>
<keyword evidence="2" id="KW-0964">Secreted</keyword>
<dbReference type="SUPFAM" id="SSF63829">
    <property type="entry name" value="Calcium-dependent phosphotriesterase"/>
    <property type="match status" value="1"/>
</dbReference>
<dbReference type="Gene3D" id="2.60.40.3080">
    <property type="match status" value="1"/>
</dbReference>
<dbReference type="Pfam" id="PF17210">
    <property type="entry name" value="SdrD_B"/>
    <property type="match status" value="1"/>
</dbReference>
<dbReference type="Pfam" id="PF01345">
    <property type="entry name" value="DUF11"/>
    <property type="match status" value="2"/>
</dbReference>
<evidence type="ECO:0000256" key="1">
    <source>
        <dbReference type="ARBA" id="ARBA00004613"/>
    </source>
</evidence>
<comment type="subcellular location">
    <subcellularLocation>
        <location evidence="1">Secreted</location>
    </subcellularLocation>
</comment>
<evidence type="ECO:0000259" key="5">
    <source>
        <dbReference type="Pfam" id="PF17210"/>
    </source>
</evidence>
<dbReference type="RefSeq" id="WP_008679523.1">
    <property type="nucleotide sequence ID" value="NZ_ANOH01000208.1"/>
</dbReference>
<name>M5U2A4_9BACT</name>
<dbReference type="InterPro" id="IPR047589">
    <property type="entry name" value="DUF11_rpt"/>
</dbReference>
<dbReference type="PATRIC" id="fig|1263870.3.peg.3165"/>
<dbReference type="PANTHER" id="PTHR34819:SF3">
    <property type="entry name" value="CELL SURFACE PROTEIN"/>
    <property type="match status" value="1"/>
</dbReference>
<dbReference type="EMBL" id="ANOH01000208">
    <property type="protein sequence ID" value="EMI55570.1"/>
    <property type="molecule type" value="Genomic_DNA"/>
</dbReference>
<evidence type="ECO:0000256" key="2">
    <source>
        <dbReference type="ARBA" id="ARBA00022525"/>
    </source>
</evidence>
<sequence>MPKNFATTARHLKRTGRARRLRVESLESRRLLASDILVSAIDAPSNGDANHSSMSIIDLRDREVSPIVSAGVLQTDIGDPDEGVVGLAVLPDGTVVSATSTQSGRDRSNASELVVRESLSGVVVRRLNVELDGTPIAIADLANDADGRVLGVTAALNDPTESARLVQVDVETGEATLIGDTGLLGQVSIAMHPDGTLFATSQDSGFSPLTLHQLDVVDASVIESNAIQDHTPYGFTTGLAVHPESGLLYGSESHLGRFFVIDPVAHSRTFLSTQSPLRGVSGDIAFATRLDSDDVRQLFYAGFNEDADGFSIDNSGGDIGGLWHRSLGRREDGLLNHSLSGSFYYGLFEGADGGGNTILDRYHRGVISSPEVILPEEGTSVLSFSYLLDTRAELTRDFVTVSIDDGTSVTPILSRAEGTLPETEGAWLTATYDLSAFAGQTISVDFEYDSGDPVLADPEGWYVDDVVIVHLDDPTPLTADVSVGKSVSDETPNENQTIRYTLTATNSEDSEATATGVVVTDVLPDGVTFVSAEASEGIYDLESGVWDGIELARGETQTLVLSVIVDAGTAGQTVLNSASIISDLEDPSDDGNQSEVAVTVNSVDLSVDKTVENATPTVGESVTFEIVVANADDSNAVATGVTLVDVLPVGLSFVSASDNGEYDDADRTISWALPDIEIGGDFVVTVVANVAADAPLSTLVNVVRVEADETDPDGDNNESTASLTPRAIASQTVQFLAPLSVFRAGELVLPARSQIDALGLVWEDVNQDGIWDASESAVNGATVSLFQGATLFGSTVTGSYDLDEDGVIDPLTESGVYFFASGGLLEGVFEVRVDLPDSVSTTFPSSGALEIEIRQGVPVSERPLGSSRLPSGTETSSTNIGISQDFVSAPTDDIGTIIGYSWADVNQNGVWDENEEVRKGVQYFLDLNNDGVIDPQLEPVSVTDDEGRYRFASLVPGTYVIRENDFDRDHPLNPDGGTVLVSTFPVNQSQETTPAHTAVVSSGEVVQAERGTAQAPNFGAMEIGRYVRPADVYADWLTEYPLLQDALATTQLFTVDNHSSDTFRVTQIDQLNLNDTEAGYVSVQQVASDRSLIDPVFPIDVPVGGAVEFVAFYAPVQRNADNQVTAQEPDWLSADSQTQVHTFAADAVLEVVTDTGLRFPIKLVGGSTFDSDVNYDGVVDAEDATILNDLLVLEPVVHEQSVRFDPSKDINVRCPNGADQVTGTCDFSVGGAPAREISLGDFGPINVEIELFESGEVLRSAIPLAVSLPPGNPLVGTIGEDDERASAVDEVMRTLV</sequence>
<dbReference type="PANTHER" id="PTHR34819">
    <property type="entry name" value="LARGE CYSTEINE-RICH PERIPLASMIC PROTEIN OMCB"/>
    <property type="match status" value="1"/>
</dbReference>
<dbReference type="SUPFAM" id="SSF117074">
    <property type="entry name" value="Hypothetical protein PA1324"/>
    <property type="match status" value="2"/>
</dbReference>
<dbReference type="Gene3D" id="2.60.40.10">
    <property type="entry name" value="Immunoglobulins"/>
    <property type="match status" value="2"/>
</dbReference>
<keyword evidence="3" id="KW-0732">Signal</keyword>
<evidence type="ECO:0000259" key="4">
    <source>
        <dbReference type="Pfam" id="PF01345"/>
    </source>
</evidence>
<gene>
    <name evidence="6" type="ORF">RSSM_02977</name>
</gene>
<organism evidence="6 7">
    <name type="scientific">Rhodopirellula sallentina SM41</name>
    <dbReference type="NCBI Taxonomy" id="1263870"/>
    <lineage>
        <taxon>Bacteria</taxon>
        <taxon>Pseudomonadati</taxon>
        <taxon>Planctomycetota</taxon>
        <taxon>Planctomycetia</taxon>
        <taxon>Pirellulales</taxon>
        <taxon>Pirellulaceae</taxon>
        <taxon>Rhodopirellula</taxon>
    </lineage>
</organism>
<comment type="caution">
    <text evidence="6">The sequence shown here is derived from an EMBL/GenBank/DDBJ whole genome shotgun (WGS) entry which is preliminary data.</text>
</comment>
<dbReference type="GO" id="GO:0005576">
    <property type="term" value="C:extracellular region"/>
    <property type="evidence" value="ECO:0007669"/>
    <property type="project" value="UniProtKB-SubCell"/>
</dbReference>